<evidence type="ECO:0000256" key="2">
    <source>
        <dbReference type="RuleBase" id="RU004429"/>
    </source>
</evidence>
<feature type="transmembrane region" description="Helical" evidence="2">
    <location>
        <begin position="35"/>
        <end position="56"/>
    </location>
</feature>
<keyword evidence="2" id="KW-0874">Quinone</keyword>
<organism evidence="3">
    <name type="scientific">Desulfurivibrio alkaliphilus</name>
    <dbReference type="NCBI Taxonomy" id="427923"/>
    <lineage>
        <taxon>Bacteria</taxon>
        <taxon>Pseudomonadati</taxon>
        <taxon>Thermodesulfobacteriota</taxon>
        <taxon>Desulfobulbia</taxon>
        <taxon>Desulfobulbales</taxon>
        <taxon>Desulfobulbaceae</taxon>
        <taxon>Desulfurivibrio</taxon>
    </lineage>
</organism>
<dbReference type="InterPro" id="IPR001457">
    <property type="entry name" value="NADH_UbQ/plastoQ_OxRdtase_su6"/>
</dbReference>
<feature type="transmembrane region" description="Helical" evidence="2">
    <location>
        <begin position="6"/>
        <end position="28"/>
    </location>
</feature>
<feature type="transmembrane region" description="Helical" evidence="2">
    <location>
        <begin position="103"/>
        <end position="123"/>
    </location>
</feature>
<dbReference type="EMBL" id="DSDS01000009">
    <property type="protein sequence ID" value="HET97161.1"/>
    <property type="molecule type" value="Genomic_DNA"/>
</dbReference>
<comment type="caution">
    <text evidence="3">The sequence shown here is derived from an EMBL/GenBank/DDBJ whole genome shotgun (WGS) entry which is preliminary data.</text>
</comment>
<comment type="similarity">
    <text evidence="1 2">Belongs to the complex I subunit 6 family.</text>
</comment>
<dbReference type="GO" id="GO:0048038">
    <property type="term" value="F:quinone binding"/>
    <property type="evidence" value="ECO:0007669"/>
    <property type="project" value="UniProtKB-UniRule"/>
</dbReference>
<dbReference type="PANTHER" id="PTHR33269">
    <property type="entry name" value="NADH-UBIQUINONE OXIDOREDUCTASE CHAIN 6"/>
    <property type="match status" value="1"/>
</dbReference>
<sequence>MTPLLSVEGLAGVVFLGFVLIIILGALVATHAATLIRAVTGLALCLVGVAGVYYFLGSPFLALMQLLIYAGAVCVAIVFAVMLAEPQGVKKFKRMHPLAGPGAVAAGTLMAWGLAALAFKTSWPKAATRLNTGALDDVGRSMMTTFVVSFELISLILLVAIIGTLVLGRRGRSKA</sequence>
<proteinExistence type="inferred from homology"/>
<keyword evidence="2" id="KW-1003">Cell membrane</keyword>
<dbReference type="Pfam" id="PF00499">
    <property type="entry name" value="Oxidored_q3"/>
    <property type="match status" value="1"/>
</dbReference>
<dbReference type="EC" id="7.1.1.-" evidence="2"/>
<feature type="transmembrane region" description="Helical" evidence="2">
    <location>
        <begin position="62"/>
        <end position="83"/>
    </location>
</feature>
<evidence type="ECO:0000256" key="1">
    <source>
        <dbReference type="ARBA" id="ARBA00005698"/>
    </source>
</evidence>
<reference evidence="3" key="1">
    <citation type="journal article" date="2020" name="mSystems">
        <title>Genome- and Community-Level Interaction Insights into Carbon Utilization and Element Cycling Functions of Hydrothermarchaeota in Hydrothermal Sediment.</title>
        <authorList>
            <person name="Zhou Z."/>
            <person name="Liu Y."/>
            <person name="Xu W."/>
            <person name="Pan J."/>
            <person name="Luo Z.H."/>
            <person name="Li M."/>
        </authorList>
    </citation>
    <scope>NUCLEOTIDE SEQUENCE [LARGE SCALE GENOMIC DNA]</scope>
    <source>
        <strain evidence="3">SpSt-1224</strain>
    </source>
</reference>
<feature type="transmembrane region" description="Helical" evidence="2">
    <location>
        <begin position="143"/>
        <end position="167"/>
    </location>
</feature>
<protein>
    <recommendedName>
        <fullName evidence="2">NADH-quinone oxidoreductase subunit J</fullName>
        <ecNumber evidence="2">7.1.1.-</ecNumber>
    </recommendedName>
</protein>
<keyword evidence="2" id="KW-0472">Membrane</keyword>
<dbReference type="Gene3D" id="1.20.120.1200">
    <property type="entry name" value="NADH-ubiquinone/plastoquinone oxidoreductase chain 6, subunit NuoJ"/>
    <property type="match status" value="1"/>
</dbReference>
<keyword evidence="2" id="KW-1133">Transmembrane helix</keyword>
<keyword evidence="2" id="KW-0812">Transmembrane</keyword>
<accession>A0A7C2TJM4</accession>
<comment type="function">
    <text evidence="2">NDH-1 shuttles electrons from NADH, via FMN and iron-sulfur (Fe-S) centers, to quinones in the respiratory chain. Couples the redox reaction to proton translocation (for every two electrons transferred, four hydrogen ions are translocated across the cytoplasmic membrane), and thus conserves the redox energy in a proton gradient.</text>
</comment>
<keyword evidence="2" id="KW-0520">NAD</keyword>
<gene>
    <name evidence="3" type="ORF">ENN98_00355</name>
</gene>
<dbReference type="GO" id="GO:0005886">
    <property type="term" value="C:plasma membrane"/>
    <property type="evidence" value="ECO:0007669"/>
    <property type="project" value="UniProtKB-SubCell"/>
</dbReference>
<name>A0A7C2TJM4_9BACT</name>
<comment type="catalytic activity">
    <reaction evidence="2">
        <text>a quinone + NADH + 5 H(+)(in) = a quinol + NAD(+) + 4 H(+)(out)</text>
        <dbReference type="Rhea" id="RHEA:57888"/>
        <dbReference type="ChEBI" id="CHEBI:15378"/>
        <dbReference type="ChEBI" id="CHEBI:24646"/>
        <dbReference type="ChEBI" id="CHEBI:57540"/>
        <dbReference type="ChEBI" id="CHEBI:57945"/>
        <dbReference type="ChEBI" id="CHEBI:132124"/>
    </reaction>
</comment>
<dbReference type="GO" id="GO:0008137">
    <property type="term" value="F:NADH dehydrogenase (ubiquinone) activity"/>
    <property type="evidence" value="ECO:0007669"/>
    <property type="project" value="UniProtKB-UniRule"/>
</dbReference>
<dbReference type="AlphaFoldDB" id="A0A7C2TJM4"/>
<dbReference type="PANTHER" id="PTHR33269:SF17">
    <property type="entry name" value="NADH-UBIQUINONE OXIDOREDUCTASE CHAIN 6"/>
    <property type="match status" value="1"/>
</dbReference>
<evidence type="ECO:0000313" key="3">
    <source>
        <dbReference type="EMBL" id="HET97161.1"/>
    </source>
</evidence>
<dbReference type="InterPro" id="IPR042106">
    <property type="entry name" value="Nuo/plastoQ_OxRdtase_6_NuoJ"/>
</dbReference>
<comment type="subcellular location">
    <subcellularLocation>
        <location evidence="2">Cell membrane</location>
        <topology evidence="2">Multi-pass membrane protein</topology>
    </subcellularLocation>
</comment>
<dbReference type="Proteomes" id="UP000885986">
    <property type="component" value="Unassembled WGS sequence"/>
</dbReference>